<dbReference type="Pfam" id="PF18962">
    <property type="entry name" value="Por_Secre_tail"/>
    <property type="match status" value="1"/>
</dbReference>
<protein>
    <submittedName>
        <fullName evidence="4">T9SS type A sorting domain-containing protein</fullName>
    </submittedName>
</protein>
<feature type="domain" description="Secretion system C-terminal sorting" evidence="3">
    <location>
        <begin position="486"/>
        <end position="559"/>
    </location>
</feature>
<name>A0ABS6XTE6_9FLAO</name>
<evidence type="ECO:0000256" key="1">
    <source>
        <dbReference type="ARBA" id="ARBA00022729"/>
    </source>
</evidence>
<proteinExistence type="predicted"/>
<evidence type="ECO:0000313" key="4">
    <source>
        <dbReference type="EMBL" id="MBW4359945.1"/>
    </source>
</evidence>
<evidence type="ECO:0000256" key="2">
    <source>
        <dbReference type="SAM" id="SignalP"/>
    </source>
</evidence>
<evidence type="ECO:0000313" key="5">
    <source>
        <dbReference type="Proteomes" id="UP000812031"/>
    </source>
</evidence>
<organism evidence="4 5">
    <name type="scientific">Flavobacterium taihuense</name>
    <dbReference type="NCBI Taxonomy" id="2857508"/>
    <lineage>
        <taxon>Bacteria</taxon>
        <taxon>Pseudomonadati</taxon>
        <taxon>Bacteroidota</taxon>
        <taxon>Flavobacteriia</taxon>
        <taxon>Flavobacteriales</taxon>
        <taxon>Flavobacteriaceae</taxon>
        <taxon>Flavobacterium</taxon>
    </lineage>
</organism>
<dbReference type="Proteomes" id="UP000812031">
    <property type="component" value="Unassembled WGS sequence"/>
</dbReference>
<gene>
    <name evidence="4" type="ORF">KZH69_05560</name>
</gene>
<feature type="signal peptide" evidence="2">
    <location>
        <begin position="1"/>
        <end position="20"/>
    </location>
</feature>
<evidence type="ECO:0000259" key="3">
    <source>
        <dbReference type="Pfam" id="PF18962"/>
    </source>
</evidence>
<comment type="caution">
    <text evidence="4">The sequence shown here is derived from an EMBL/GenBank/DDBJ whole genome shotgun (WGS) entry which is preliminary data.</text>
</comment>
<dbReference type="InterPro" id="IPR026444">
    <property type="entry name" value="Secre_tail"/>
</dbReference>
<dbReference type="NCBIfam" id="TIGR04183">
    <property type="entry name" value="Por_Secre_tail"/>
    <property type="match status" value="1"/>
</dbReference>
<reference evidence="4 5" key="1">
    <citation type="submission" date="2021-07" db="EMBL/GenBank/DDBJ databases">
        <title>Flavobacterium sp. nov. isolated from sediment on the Taihu Lake.</title>
        <authorList>
            <person name="Qu J.-H."/>
        </authorList>
    </citation>
    <scope>NUCLEOTIDE SEQUENCE [LARGE SCALE GENOMIC DNA]</scope>
    <source>
        <strain evidence="4 5">NAS39</strain>
    </source>
</reference>
<sequence length="561" mass="62542">MKKIMLILLFILFCNPKSFGQTVSINSLVVNNVSVNSSDPINIHPSAITNISLATEVLFTVPQSNYGTINIYYQKNKISTPITADGGSGGNLLFNGGNSAGRTFNITLNPAQFDETGGYIYSEYKTDTGTIYKSVNIPIVKTIPNINTPPSDPNYATQTIPYGGTPLLPRFVNYYDAASKDWVDSSGNIVLSERNDWILYNTVTIRQRTIFTNGTIKLEPQKMNITVSKFLSDFSRLYVNNEISKNMYVPLGQNPGTIIGNQASESHNTATGTVTNLLNNYQWQKRTIYPLWWNNINEGLALYGWYDIPGATQANYTPPSESRGIEYRRLVVENPSDKSISRKCSTSNKITVYPIDNKDINNTICCDQTAYYNTNPNPITGTILVGSTAYIWQSSPDGIDWNDFSTRNLNGNSTGNSTGKDYTPIRSTNGRRPYVGIIKYRRLALDYGTNLYNISNSVSVNYSNQTAKISNEKNKKIEVNDNILKVYPNPGISMITVNGIDNISSFQVKVIDTTGKIVISKDPNQSDNELIRLDISTLPKGIYILELENKSNKFRKKIIKN</sequence>
<dbReference type="EMBL" id="JAHWYN010000004">
    <property type="protein sequence ID" value="MBW4359945.1"/>
    <property type="molecule type" value="Genomic_DNA"/>
</dbReference>
<keyword evidence="1 2" id="KW-0732">Signal</keyword>
<keyword evidence="5" id="KW-1185">Reference proteome</keyword>
<accession>A0ABS6XTE6</accession>
<feature type="chain" id="PRO_5046937858" evidence="2">
    <location>
        <begin position="21"/>
        <end position="561"/>
    </location>
</feature>
<dbReference type="RefSeq" id="WP_219316460.1">
    <property type="nucleotide sequence ID" value="NZ_JAHWYN010000004.1"/>
</dbReference>